<dbReference type="GO" id="GO:0030154">
    <property type="term" value="P:cell differentiation"/>
    <property type="evidence" value="ECO:0007669"/>
    <property type="project" value="TreeGrafter"/>
</dbReference>
<dbReference type="SMART" id="SM00389">
    <property type="entry name" value="HOX"/>
    <property type="match status" value="1"/>
</dbReference>
<evidence type="ECO:0000313" key="7">
    <source>
        <dbReference type="Proteomes" id="UP000828390"/>
    </source>
</evidence>
<evidence type="ECO:0000256" key="4">
    <source>
        <dbReference type="RuleBase" id="RU000682"/>
    </source>
</evidence>
<proteinExistence type="inferred from homology"/>
<keyword evidence="3 4" id="KW-0238">DNA-binding</keyword>
<dbReference type="Proteomes" id="UP000828390">
    <property type="component" value="Unassembled WGS sequence"/>
</dbReference>
<dbReference type="SUPFAM" id="SSF46689">
    <property type="entry name" value="Homeodomain-like"/>
    <property type="match status" value="1"/>
</dbReference>
<dbReference type="InterPro" id="IPR001356">
    <property type="entry name" value="HD"/>
</dbReference>
<evidence type="ECO:0000256" key="1">
    <source>
        <dbReference type="ARBA" id="ARBA00004123"/>
    </source>
</evidence>
<keyword evidence="3 4" id="KW-0371">Homeobox</keyword>
<dbReference type="GO" id="GO:0003700">
    <property type="term" value="F:DNA-binding transcription factor activity"/>
    <property type="evidence" value="ECO:0007669"/>
    <property type="project" value="TreeGrafter"/>
</dbReference>
<dbReference type="Gene3D" id="1.10.10.60">
    <property type="entry name" value="Homeodomain-like"/>
    <property type="match status" value="1"/>
</dbReference>
<keyword evidence="3 4" id="KW-0539">Nucleus</keyword>
<feature type="domain" description="Homeobox" evidence="5">
    <location>
        <begin position="183"/>
        <end position="235"/>
    </location>
</feature>
<dbReference type="CDD" id="cd00086">
    <property type="entry name" value="homeodomain"/>
    <property type="match status" value="1"/>
</dbReference>
<dbReference type="PROSITE" id="PS51257">
    <property type="entry name" value="PROKAR_LIPOPROTEIN"/>
    <property type="match status" value="1"/>
</dbReference>
<evidence type="ECO:0000313" key="6">
    <source>
        <dbReference type="EMBL" id="KAH3838796.1"/>
    </source>
</evidence>
<dbReference type="GO" id="GO:0006357">
    <property type="term" value="P:regulation of transcription by RNA polymerase II"/>
    <property type="evidence" value="ECO:0007669"/>
    <property type="project" value="TreeGrafter"/>
</dbReference>
<dbReference type="InterPro" id="IPR047152">
    <property type="entry name" value="Caudal_homeobox"/>
</dbReference>
<dbReference type="GO" id="GO:0005634">
    <property type="term" value="C:nucleus"/>
    <property type="evidence" value="ECO:0007669"/>
    <property type="project" value="UniProtKB-SubCell"/>
</dbReference>
<comment type="similarity">
    <text evidence="2">Belongs to the Caudal homeobox family.</text>
</comment>
<comment type="caution">
    <text evidence="6">The sequence shown here is derived from an EMBL/GenBank/DDBJ whole genome shotgun (WGS) entry which is preliminary data.</text>
</comment>
<protein>
    <recommendedName>
        <fullName evidence="5">Homeobox domain-containing protein</fullName>
    </recommendedName>
</protein>
<organism evidence="6 7">
    <name type="scientific">Dreissena polymorpha</name>
    <name type="common">Zebra mussel</name>
    <name type="synonym">Mytilus polymorpha</name>
    <dbReference type="NCBI Taxonomy" id="45954"/>
    <lineage>
        <taxon>Eukaryota</taxon>
        <taxon>Metazoa</taxon>
        <taxon>Spiralia</taxon>
        <taxon>Lophotrochozoa</taxon>
        <taxon>Mollusca</taxon>
        <taxon>Bivalvia</taxon>
        <taxon>Autobranchia</taxon>
        <taxon>Heteroconchia</taxon>
        <taxon>Euheterodonta</taxon>
        <taxon>Imparidentia</taxon>
        <taxon>Neoheterodontei</taxon>
        <taxon>Myida</taxon>
        <taxon>Dreissenoidea</taxon>
        <taxon>Dreissenidae</taxon>
        <taxon>Dreissena</taxon>
    </lineage>
</organism>
<comment type="subcellular location">
    <subcellularLocation>
        <location evidence="1 3 4">Nucleus</location>
    </subcellularLocation>
</comment>
<gene>
    <name evidence="6" type="ORF">DPMN_112211</name>
</gene>
<sequence>MESYLYRQFPHHLQGLLACTSNTNAFPQPYSSADTTSGTRYHPYMHTSNYSRGHLSSNGSDPYGFGSCFQLTASVHSGTNKNQQTMSDDVFSRLSLSREDLSQYFASDISQLSTLKTLQDVCGLGVASTCFNNAAWLSGNATPKLTQTSVKQSTCSEINGGNVDHPFYNRRRRATSSEEGLTRTRDKYRVVYTDKQRKGLEKAYEENKFITMETRNKLSKELDLSDRQVTTTLHS</sequence>
<dbReference type="GO" id="GO:0000977">
    <property type="term" value="F:RNA polymerase II transcription regulatory region sequence-specific DNA binding"/>
    <property type="evidence" value="ECO:0007669"/>
    <property type="project" value="TreeGrafter"/>
</dbReference>
<evidence type="ECO:0000256" key="2">
    <source>
        <dbReference type="ARBA" id="ARBA00010341"/>
    </source>
</evidence>
<dbReference type="EMBL" id="JAIWYP010000004">
    <property type="protein sequence ID" value="KAH3838796.1"/>
    <property type="molecule type" value="Genomic_DNA"/>
</dbReference>
<dbReference type="GO" id="GO:0009887">
    <property type="term" value="P:animal organ morphogenesis"/>
    <property type="evidence" value="ECO:0007669"/>
    <property type="project" value="TreeGrafter"/>
</dbReference>
<dbReference type="Pfam" id="PF00046">
    <property type="entry name" value="Homeodomain"/>
    <property type="match status" value="1"/>
</dbReference>
<dbReference type="InterPro" id="IPR009057">
    <property type="entry name" value="Homeodomain-like_sf"/>
</dbReference>
<name>A0A9D4KGM5_DREPO</name>
<dbReference type="PANTHER" id="PTHR24332:SF9">
    <property type="entry name" value="HOMEOTIC PROTEIN CAUDAL"/>
    <property type="match status" value="1"/>
</dbReference>
<dbReference type="PROSITE" id="PS50071">
    <property type="entry name" value="HOMEOBOX_2"/>
    <property type="match status" value="1"/>
</dbReference>
<evidence type="ECO:0000259" key="5">
    <source>
        <dbReference type="PROSITE" id="PS50071"/>
    </source>
</evidence>
<dbReference type="GO" id="GO:0009948">
    <property type="term" value="P:anterior/posterior axis specification"/>
    <property type="evidence" value="ECO:0007669"/>
    <property type="project" value="TreeGrafter"/>
</dbReference>
<evidence type="ECO:0000256" key="3">
    <source>
        <dbReference type="PROSITE-ProRule" id="PRU00108"/>
    </source>
</evidence>
<dbReference type="AlphaFoldDB" id="A0A9D4KGM5"/>
<reference evidence="6" key="2">
    <citation type="submission" date="2020-11" db="EMBL/GenBank/DDBJ databases">
        <authorList>
            <person name="McCartney M.A."/>
            <person name="Auch B."/>
            <person name="Kono T."/>
            <person name="Mallez S."/>
            <person name="Becker A."/>
            <person name="Gohl D.M."/>
            <person name="Silverstein K.A.T."/>
            <person name="Koren S."/>
            <person name="Bechman K.B."/>
            <person name="Herman A."/>
            <person name="Abrahante J.E."/>
            <person name="Garbe J."/>
        </authorList>
    </citation>
    <scope>NUCLEOTIDE SEQUENCE</scope>
    <source>
        <strain evidence="6">Duluth1</strain>
        <tissue evidence="6">Whole animal</tissue>
    </source>
</reference>
<dbReference type="PANTHER" id="PTHR24332">
    <property type="entry name" value="HOMEOBOX PROTEIN CDX"/>
    <property type="match status" value="1"/>
</dbReference>
<keyword evidence="7" id="KW-1185">Reference proteome</keyword>
<reference evidence="6" key="1">
    <citation type="journal article" date="2019" name="bioRxiv">
        <title>The Genome of the Zebra Mussel, Dreissena polymorpha: A Resource for Invasive Species Research.</title>
        <authorList>
            <person name="McCartney M.A."/>
            <person name="Auch B."/>
            <person name="Kono T."/>
            <person name="Mallez S."/>
            <person name="Zhang Y."/>
            <person name="Obille A."/>
            <person name="Becker A."/>
            <person name="Abrahante J.E."/>
            <person name="Garbe J."/>
            <person name="Badalamenti J.P."/>
            <person name="Herman A."/>
            <person name="Mangelson H."/>
            <person name="Liachko I."/>
            <person name="Sullivan S."/>
            <person name="Sone E.D."/>
            <person name="Koren S."/>
            <person name="Silverstein K.A.T."/>
            <person name="Beckman K.B."/>
            <person name="Gohl D.M."/>
        </authorList>
    </citation>
    <scope>NUCLEOTIDE SEQUENCE</scope>
    <source>
        <strain evidence="6">Duluth1</strain>
        <tissue evidence="6">Whole animal</tissue>
    </source>
</reference>
<accession>A0A9D4KGM5</accession>